<proteinExistence type="predicted"/>
<dbReference type="EMBL" id="CAICTM010001873">
    <property type="protein sequence ID" value="CAB9526721.1"/>
    <property type="molecule type" value="Genomic_DNA"/>
</dbReference>
<protein>
    <submittedName>
        <fullName evidence="1">Uncharacterized protein</fullName>
    </submittedName>
</protein>
<dbReference type="Proteomes" id="UP001153069">
    <property type="component" value="Unassembled WGS sequence"/>
</dbReference>
<keyword evidence="2" id="KW-1185">Reference proteome</keyword>
<dbReference type="OrthoDB" id="10582307at2759"/>
<name>A0A9N8HUU3_9STRA</name>
<reference evidence="1" key="1">
    <citation type="submission" date="2020-06" db="EMBL/GenBank/DDBJ databases">
        <authorList>
            <consortium name="Plant Systems Biology data submission"/>
        </authorList>
    </citation>
    <scope>NUCLEOTIDE SEQUENCE</scope>
    <source>
        <strain evidence="1">D6</strain>
    </source>
</reference>
<comment type="caution">
    <text evidence="1">The sequence shown here is derived from an EMBL/GenBank/DDBJ whole genome shotgun (WGS) entry which is preliminary data.</text>
</comment>
<evidence type="ECO:0000313" key="2">
    <source>
        <dbReference type="Proteomes" id="UP001153069"/>
    </source>
</evidence>
<sequence length="206" mass="23206">MEDTGKWTFDWNWTGNNPLESTSYKPVSDFLSGLDLIAEDVSGGQNCINGRLYYSEIYTPRQEDPFKVKGQKVFLLHRVQGRTDIAVLTQNRNWGQIMKHMVSFAIEIKTNKAMANSHDGCMLEAQLQLIGLNAFNTLRSPPVVLTNLASTHKVLYLEYKEGTEWGYIIKSQKCQTFPAAIHLAMKKAAMKGISAEFSRPMTPPSV</sequence>
<dbReference type="AlphaFoldDB" id="A0A9N8HUU3"/>
<gene>
    <name evidence="1" type="ORF">SEMRO_1875_G303020.1</name>
</gene>
<evidence type="ECO:0000313" key="1">
    <source>
        <dbReference type="EMBL" id="CAB9526721.1"/>
    </source>
</evidence>
<accession>A0A9N8HUU3</accession>
<organism evidence="1 2">
    <name type="scientific">Seminavis robusta</name>
    <dbReference type="NCBI Taxonomy" id="568900"/>
    <lineage>
        <taxon>Eukaryota</taxon>
        <taxon>Sar</taxon>
        <taxon>Stramenopiles</taxon>
        <taxon>Ochrophyta</taxon>
        <taxon>Bacillariophyta</taxon>
        <taxon>Bacillariophyceae</taxon>
        <taxon>Bacillariophycidae</taxon>
        <taxon>Naviculales</taxon>
        <taxon>Naviculaceae</taxon>
        <taxon>Seminavis</taxon>
    </lineage>
</organism>